<keyword evidence="2" id="KW-1185">Reference proteome</keyword>
<proteinExistence type="predicted"/>
<dbReference type="AlphaFoldDB" id="A0A8E2ETY7"/>
<protein>
    <submittedName>
        <fullName evidence="1">Uncharacterized protein</fullName>
    </submittedName>
</protein>
<sequence length="198" mass="22235">MSSTSPSALAKTLIQRFDTVAEDPDVVVPTRELVHETFEKGFGSYWHTSDHEALPVIERFAQEKLPRILPVAGHELPVLAAAFLTPPVPPIRSNSPASNVIAPMTDSFCQWANDDKQPSITNFHPLEFAQQLAIRAMEIFRSIRPEELLESKWVPRIFFNIYPRAASSPELYHTLMVPFPRPDNTISSNTPPTTFTPT</sequence>
<name>A0A8E2ETY7_9PEZI</name>
<evidence type="ECO:0000313" key="2">
    <source>
        <dbReference type="Proteomes" id="UP000250140"/>
    </source>
</evidence>
<dbReference type="InterPro" id="IPR036964">
    <property type="entry name" value="RASGEF_cat_dom_sf"/>
</dbReference>
<dbReference type="Proteomes" id="UP000250140">
    <property type="component" value="Unassembled WGS sequence"/>
</dbReference>
<dbReference type="EMBL" id="KV750432">
    <property type="protein sequence ID" value="OCL04795.1"/>
    <property type="molecule type" value="Genomic_DNA"/>
</dbReference>
<organism evidence="1 2">
    <name type="scientific">Glonium stellatum</name>
    <dbReference type="NCBI Taxonomy" id="574774"/>
    <lineage>
        <taxon>Eukaryota</taxon>
        <taxon>Fungi</taxon>
        <taxon>Dikarya</taxon>
        <taxon>Ascomycota</taxon>
        <taxon>Pezizomycotina</taxon>
        <taxon>Dothideomycetes</taxon>
        <taxon>Pleosporomycetidae</taxon>
        <taxon>Gloniales</taxon>
        <taxon>Gloniaceae</taxon>
        <taxon>Glonium</taxon>
    </lineage>
</organism>
<reference evidence="1 2" key="1">
    <citation type="journal article" date="2016" name="Nat. Commun.">
        <title>Ectomycorrhizal ecology is imprinted in the genome of the dominant symbiotic fungus Cenococcum geophilum.</title>
        <authorList>
            <consortium name="DOE Joint Genome Institute"/>
            <person name="Peter M."/>
            <person name="Kohler A."/>
            <person name="Ohm R.A."/>
            <person name="Kuo A."/>
            <person name="Krutzmann J."/>
            <person name="Morin E."/>
            <person name="Arend M."/>
            <person name="Barry K.W."/>
            <person name="Binder M."/>
            <person name="Choi C."/>
            <person name="Clum A."/>
            <person name="Copeland A."/>
            <person name="Grisel N."/>
            <person name="Haridas S."/>
            <person name="Kipfer T."/>
            <person name="LaButti K."/>
            <person name="Lindquist E."/>
            <person name="Lipzen A."/>
            <person name="Maire R."/>
            <person name="Meier B."/>
            <person name="Mihaltcheva S."/>
            <person name="Molinier V."/>
            <person name="Murat C."/>
            <person name="Poggeler S."/>
            <person name="Quandt C.A."/>
            <person name="Sperisen C."/>
            <person name="Tritt A."/>
            <person name="Tisserant E."/>
            <person name="Crous P.W."/>
            <person name="Henrissat B."/>
            <person name="Nehls U."/>
            <person name="Egli S."/>
            <person name="Spatafora J.W."/>
            <person name="Grigoriev I.V."/>
            <person name="Martin F.M."/>
        </authorList>
    </citation>
    <scope>NUCLEOTIDE SEQUENCE [LARGE SCALE GENOMIC DNA]</scope>
    <source>
        <strain evidence="1 2">CBS 207.34</strain>
    </source>
</reference>
<dbReference type="GO" id="GO:0007264">
    <property type="term" value="P:small GTPase-mediated signal transduction"/>
    <property type="evidence" value="ECO:0007669"/>
    <property type="project" value="InterPro"/>
</dbReference>
<dbReference type="OrthoDB" id="546434at2759"/>
<gene>
    <name evidence="1" type="ORF">AOQ84DRAFT_391303</name>
</gene>
<dbReference type="GO" id="GO:0005085">
    <property type="term" value="F:guanyl-nucleotide exchange factor activity"/>
    <property type="evidence" value="ECO:0007669"/>
    <property type="project" value="InterPro"/>
</dbReference>
<dbReference type="InterPro" id="IPR023578">
    <property type="entry name" value="Ras_GEF_dom_sf"/>
</dbReference>
<evidence type="ECO:0000313" key="1">
    <source>
        <dbReference type="EMBL" id="OCL04795.1"/>
    </source>
</evidence>
<dbReference type="Gene3D" id="1.10.840.10">
    <property type="entry name" value="Ras guanine-nucleotide exchange factors catalytic domain"/>
    <property type="match status" value="1"/>
</dbReference>
<dbReference type="SUPFAM" id="SSF48366">
    <property type="entry name" value="Ras GEF"/>
    <property type="match status" value="1"/>
</dbReference>
<accession>A0A8E2ETY7</accession>